<comment type="caution">
    <text evidence="2">The sequence shown here is derived from an EMBL/GenBank/DDBJ whole genome shotgun (WGS) entry which is preliminary data.</text>
</comment>
<evidence type="ECO:0000313" key="2">
    <source>
        <dbReference type="EMBL" id="OMO64037.1"/>
    </source>
</evidence>
<feature type="region of interest" description="Disordered" evidence="1">
    <location>
        <begin position="75"/>
        <end position="100"/>
    </location>
</feature>
<keyword evidence="3" id="KW-1185">Reference proteome</keyword>
<reference evidence="3" key="1">
    <citation type="submission" date="2013-09" db="EMBL/GenBank/DDBJ databases">
        <title>Corchorus olitorius genome sequencing.</title>
        <authorList>
            <person name="Alam M."/>
            <person name="Haque M.S."/>
            <person name="Islam M.S."/>
            <person name="Emdad E.M."/>
            <person name="Islam M.M."/>
            <person name="Ahmed B."/>
            <person name="Halim A."/>
            <person name="Hossen Q.M.M."/>
            <person name="Hossain M.Z."/>
            <person name="Ahmed R."/>
            <person name="Khan M.M."/>
            <person name="Islam R."/>
            <person name="Rashid M.M."/>
            <person name="Khan S.A."/>
            <person name="Rahman M.S."/>
            <person name="Alam M."/>
            <person name="Yahiya A.S."/>
            <person name="Khan M.S."/>
            <person name="Azam M.S."/>
            <person name="Haque T."/>
            <person name="Lashkar M.Z.H."/>
            <person name="Akhand A.I."/>
            <person name="Morshed G."/>
            <person name="Roy S."/>
            <person name="Uddin K.S."/>
            <person name="Rabeya T."/>
            <person name="Hossain A.S."/>
            <person name="Chowdhury A."/>
            <person name="Snigdha A.R."/>
            <person name="Mortoza M.S."/>
            <person name="Matin S.A."/>
            <person name="Hoque S.M.E."/>
            <person name="Islam M.K."/>
            <person name="Roy D.K."/>
            <person name="Haider R."/>
            <person name="Moosa M.M."/>
            <person name="Elias S.M."/>
            <person name="Hasan A.M."/>
            <person name="Jahan S."/>
            <person name="Shafiuddin M."/>
            <person name="Mahmood N."/>
            <person name="Shommy N.S."/>
        </authorList>
    </citation>
    <scope>NUCLEOTIDE SEQUENCE [LARGE SCALE GENOMIC DNA]</scope>
    <source>
        <strain evidence="3">cv. O-4</strain>
    </source>
</reference>
<accession>A0A1R3H145</accession>
<organism evidence="2 3">
    <name type="scientific">Corchorus olitorius</name>
    <dbReference type="NCBI Taxonomy" id="93759"/>
    <lineage>
        <taxon>Eukaryota</taxon>
        <taxon>Viridiplantae</taxon>
        <taxon>Streptophyta</taxon>
        <taxon>Embryophyta</taxon>
        <taxon>Tracheophyta</taxon>
        <taxon>Spermatophyta</taxon>
        <taxon>Magnoliopsida</taxon>
        <taxon>eudicotyledons</taxon>
        <taxon>Gunneridae</taxon>
        <taxon>Pentapetalae</taxon>
        <taxon>rosids</taxon>
        <taxon>malvids</taxon>
        <taxon>Malvales</taxon>
        <taxon>Malvaceae</taxon>
        <taxon>Grewioideae</taxon>
        <taxon>Apeibeae</taxon>
        <taxon>Corchorus</taxon>
    </lineage>
</organism>
<evidence type="ECO:0000256" key="1">
    <source>
        <dbReference type="SAM" id="MobiDB-lite"/>
    </source>
</evidence>
<name>A0A1R3H145_9ROSI</name>
<dbReference type="EMBL" id="AWUE01021023">
    <property type="protein sequence ID" value="OMO64037.1"/>
    <property type="molecule type" value="Genomic_DNA"/>
</dbReference>
<protein>
    <submittedName>
        <fullName evidence="2">Uncharacterized protein</fullName>
    </submittedName>
</protein>
<dbReference type="AlphaFoldDB" id="A0A1R3H145"/>
<dbReference type="Proteomes" id="UP000187203">
    <property type="component" value="Unassembled WGS sequence"/>
</dbReference>
<sequence>MALFRQPKLKRSGNSFSFRCSSSSNKTLSRAKLLLLPYPRIPWFHPQSQTQPLQELLTPDLIVSNLLPHPPSESKVVSFRDLDGDPSLQLSNRRDSTDEMTSNLWVLL</sequence>
<proteinExistence type="predicted"/>
<evidence type="ECO:0000313" key="3">
    <source>
        <dbReference type="Proteomes" id="UP000187203"/>
    </source>
</evidence>
<gene>
    <name evidence="2" type="ORF">COLO4_32132</name>
</gene>